<dbReference type="EMBL" id="MN602266">
    <property type="protein sequence ID" value="QGH74609.1"/>
    <property type="molecule type" value="Genomic_DNA"/>
</dbReference>
<evidence type="ECO:0000256" key="1">
    <source>
        <dbReference type="SAM" id="MobiDB-lite"/>
    </source>
</evidence>
<evidence type="ECO:0000313" key="3">
    <source>
        <dbReference type="Proteomes" id="UP000594402"/>
    </source>
</evidence>
<protein>
    <submittedName>
        <fullName evidence="2">Uncharacterized protein</fullName>
    </submittedName>
</protein>
<sequence>MKKILAVVKATVTTLKKKLHAVLMKIRAVKDRVLDRRAGVTVAVTQYTDAHKTLQVLVEERNARNKAESEELNWAMHHSKPRKPRKTKPLRRKLNKGKAQ</sequence>
<dbReference type="Proteomes" id="UP000594402">
    <property type="component" value="Segment"/>
</dbReference>
<feature type="compositionally biased region" description="Basic residues" evidence="1">
    <location>
        <begin position="77"/>
        <end position="100"/>
    </location>
</feature>
<feature type="region of interest" description="Disordered" evidence="1">
    <location>
        <begin position="67"/>
        <end position="100"/>
    </location>
</feature>
<reference evidence="2 3" key="1">
    <citation type="submission" date="2019-10" db="EMBL/GenBank/DDBJ databases">
        <title>Isolation and characterisation of a new family of globally distributed lytic roseophage, the Naomivirus.</title>
        <authorList>
            <person name="Rihtman B."/>
            <person name="Puxty R.J."/>
            <person name="Hapeshi A."/>
            <person name="Zhan Y."/>
            <person name="Michinevski S."/>
            <person name="Waterfield N.R."/>
            <person name="Chen F."/>
            <person name="Millard A.D."/>
            <person name="Scanlan D.J."/>
            <person name="Chen Y."/>
        </authorList>
    </citation>
    <scope>NUCLEOTIDE SEQUENCE [LARGE SCALE GENOMIC DNA]</scope>
</reference>
<evidence type="ECO:0000313" key="2">
    <source>
        <dbReference type="EMBL" id="QGH74609.1"/>
    </source>
</evidence>
<name>A0A7S5FQA7_9CAUD</name>
<accession>A0A7S5FQA7</accession>
<organism evidence="2 3">
    <name type="scientific">Bacteriophage DSS3_VP1</name>
    <dbReference type="NCBI Taxonomy" id="2664196"/>
    <lineage>
        <taxon>Viruses</taxon>
        <taxon>Duplodnaviria</taxon>
        <taxon>Heunggongvirae</taxon>
        <taxon>Uroviricota</taxon>
        <taxon>Caudoviricetes</taxon>
        <taxon>Naomviridae</taxon>
        <taxon>Noahvirus</taxon>
        <taxon>Noahvirus arc</taxon>
    </lineage>
</organism>
<gene>
    <name evidence="2" type="ORF">DSS3VP1_00041</name>
</gene>
<proteinExistence type="predicted"/>
<keyword evidence="3" id="KW-1185">Reference proteome</keyword>